<dbReference type="Pfam" id="PF00400">
    <property type="entry name" value="WD40"/>
    <property type="match status" value="3"/>
</dbReference>
<dbReference type="PANTHER" id="PTHR45903:SF1">
    <property type="entry name" value="GLUTAMATE-RICH WD REPEAT-CONTAINING PROTEIN 1"/>
    <property type="match status" value="1"/>
</dbReference>
<dbReference type="PROSITE" id="PS50082">
    <property type="entry name" value="WD_REPEATS_2"/>
    <property type="match status" value="3"/>
</dbReference>
<sequence length="529" mass="59880">MGKNKGKKRREASSAAETKADPSQMEEGDEEETVKQPAKLSSTQKADKTEKHTKPSGGLQFEDDHEDEFEEEEIINNPKQDEDDDDDDDEENERMGAADTNEEEEVAEDEEAEEKKRRQQLVKVWRPGVDAIDEGEALDYDSTAYAMLHRNRLDWPCLSFDILADTLGMHRSKFPHTAYVVAGTQADRADKNRIFVMKWHRLHRTNKDDDEEDEEDDVDDDDEATDEEAALDFRVVSHQGGVNRIRSMKQVPALVATWADTKKVHMWNLKDFIDRLDTPGAPLNAKTAPIFTFSGHTDEGYAMDFNPHKTGRFLSGDNKRMIYLWEPVEGGWDVQKTPYKEHKSSVEDVMWKRCGDGAGDVFASASADCSVRVWDTRAEERKSAVQIPHAHPRDVNVLSWNPSVGELLLTGADDGCFKVWDIRNTSVGPMANFHWHKEPITSVDWHPTDQACLVVSAADNTVSIWDMSVEDDTEPGQKLPDGAEYYPPQLLFLHQGQKDIKEVKFHPQITSVIISTASDGFNIFKTSNI</sequence>
<reference evidence="7 8" key="1">
    <citation type="submission" date="2014-11" db="EMBL/GenBank/DDBJ databases">
        <authorList>
            <person name="Zhu J."/>
            <person name="Qi W."/>
            <person name="Song R."/>
        </authorList>
    </citation>
    <scope>NUCLEOTIDE SEQUENCE [LARGE SCALE GENOMIC DNA]</scope>
</reference>
<dbReference type="EMBL" id="CDMY01000123">
    <property type="protein sequence ID" value="CEL92939.1"/>
    <property type="molecule type" value="Genomic_DNA"/>
</dbReference>
<dbReference type="GO" id="GO:0005730">
    <property type="term" value="C:nucleolus"/>
    <property type="evidence" value="ECO:0007669"/>
    <property type="project" value="TreeGrafter"/>
</dbReference>
<dbReference type="InterPro" id="IPR036322">
    <property type="entry name" value="WD40_repeat_dom_sf"/>
</dbReference>
<feature type="repeat" description="WD" evidence="4">
    <location>
        <begin position="433"/>
        <end position="475"/>
    </location>
</feature>
<dbReference type="SMART" id="SM00320">
    <property type="entry name" value="WD40"/>
    <property type="match status" value="6"/>
</dbReference>
<feature type="repeat" description="WD" evidence="4">
    <location>
        <begin position="339"/>
        <end position="384"/>
    </location>
</feature>
<evidence type="ECO:0000259" key="6">
    <source>
        <dbReference type="Pfam" id="PF12265"/>
    </source>
</evidence>
<proteinExistence type="predicted"/>
<dbReference type="PhylomeDB" id="A0A0G4EC70"/>
<dbReference type="OMA" id="RHWKPNA"/>
<evidence type="ECO:0000256" key="2">
    <source>
        <dbReference type="ARBA" id="ARBA00022737"/>
    </source>
</evidence>
<gene>
    <name evidence="7" type="ORF">Vbra_11162</name>
</gene>
<dbReference type="OrthoDB" id="2161379at2759"/>
<dbReference type="AlphaFoldDB" id="A0A0G4EC70"/>
<dbReference type="FunCoup" id="A0A0G4EC70">
    <property type="interactions" value="424"/>
</dbReference>
<dbReference type="InterPro" id="IPR022052">
    <property type="entry name" value="Histone-bd_RBBP4-like_N"/>
</dbReference>
<evidence type="ECO:0000256" key="3">
    <source>
        <dbReference type="ARBA" id="ARBA00040876"/>
    </source>
</evidence>
<evidence type="ECO:0000256" key="5">
    <source>
        <dbReference type="SAM" id="MobiDB-lite"/>
    </source>
</evidence>
<feature type="compositionally biased region" description="Acidic residues" evidence="5">
    <location>
        <begin position="100"/>
        <end position="112"/>
    </location>
</feature>
<evidence type="ECO:0000256" key="1">
    <source>
        <dbReference type="ARBA" id="ARBA00022574"/>
    </source>
</evidence>
<evidence type="ECO:0000256" key="4">
    <source>
        <dbReference type="PROSITE-ProRule" id="PRU00221"/>
    </source>
</evidence>
<feature type="repeat" description="WD" evidence="4">
    <location>
        <begin position="388"/>
        <end position="424"/>
    </location>
</feature>
<dbReference type="SUPFAM" id="SSF50978">
    <property type="entry name" value="WD40 repeat-like"/>
    <property type="match status" value="1"/>
</dbReference>
<evidence type="ECO:0000313" key="8">
    <source>
        <dbReference type="Proteomes" id="UP000041254"/>
    </source>
</evidence>
<keyword evidence="1 4" id="KW-0853">WD repeat</keyword>
<keyword evidence="8" id="KW-1185">Reference proteome</keyword>
<dbReference type="STRING" id="1169540.A0A0G4EC70"/>
<dbReference type="InterPro" id="IPR020472">
    <property type="entry name" value="WD40_PAC1"/>
</dbReference>
<name>A0A0G4EC70_VITBC</name>
<evidence type="ECO:0000313" key="7">
    <source>
        <dbReference type="EMBL" id="CEL92939.1"/>
    </source>
</evidence>
<dbReference type="Gene3D" id="2.130.10.10">
    <property type="entry name" value="YVTN repeat-like/Quinoprotein amine dehydrogenase"/>
    <property type="match status" value="1"/>
</dbReference>
<dbReference type="VEuPathDB" id="CryptoDB:Vbra_11162"/>
<feature type="compositionally biased region" description="Acidic residues" evidence="5">
    <location>
        <begin position="81"/>
        <end position="92"/>
    </location>
</feature>
<accession>A0A0G4EC70</accession>
<protein>
    <recommendedName>
        <fullName evidence="3">Glutamate-rich WD repeat-containing protein 1</fullName>
    </recommendedName>
</protein>
<dbReference type="Proteomes" id="UP000041254">
    <property type="component" value="Unassembled WGS sequence"/>
</dbReference>
<dbReference type="Pfam" id="PF12265">
    <property type="entry name" value="CAF1C_H4-bd"/>
    <property type="match status" value="1"/>
</dbReference>
<feature type="region of interest" description="Disordered" evidence="5">
    <location>
        <begin position="1"/>
        <end position="120"/>
    </location>
</feature>
<dbReference type="PROSITE" id="PS50294">
    <property type="entry name" value="WD_REPEATS_REGION"/>
    <property type="match status" value="2"/>
</dbReference>
<dbReference type="PRINTS" id="PR00320">
    <property type="entry name" value="GPROTEINBRPT"/>
</dbReference>
<dbReference type="InterPro" id="IPR051972">
    <property type="entry name" value="Glutamate-rich_WD_repeat"/>
</dbReference>
<dbReference type="InterPro" id="IPR001680">
    <property type="entry name" value="WD40_rpt"/>
</dbReference>
<dbReference type="InterPro" id="IPR015943">
    <property type="entry name" value="WD40/YVTN_repeat-like_dom_sf"/>
</dbReference>
<dbReference type="PANTHER" id="PTHR45903">
    <property type="entry name" value="GLUTAMATE-RICH WD REPEAT-CONTAINING PROTEIN 1"/>
    <property type="match status" value="1"/>
</dbReference>
<dbReference type="GO" id="GO:0042254">
    <property type="term" value="P:ribosome biogenesis"/>
    <property type="evidence" value="ECO:0007669"/>
    <property type="project" value="TreeGrafter"/>
</dbReference>
<feature type="domain" description="Histone-binding protein RBBP4-like N-terminal" evidence="6">
    <location>
        <begin position="136"/>
        <end position="203"/>
    </location>
</feature>
<feature type="compositionally biased region" description="Basic residues" evidence="5">
    <location>
        <begin position="1"/>
        <end position="10"/>
    </location>
</feature>
<dbReference type="InParanoid" id="A0A0G4EC70"/>
<feature type="compositionally biased region" description="Acidic residues" evidence="5">
    <location>
        <begin position="61"/>
        <end position="74"/>
    </location>
</feature>
<organism evidence="7 8">
    <name type="scientific">Vitrella brassicaformis (strain CCMP3155)</name>
    <dbReference type="NCBI Taxonomy" id="1169540"/>
    <lineage>
        <taxon>Eukaryota</taxon>
        <taxon>Sar</taxon>
        <taxon>Alveolata</taxon>
        <taxon>Colpodellida</taxon>
        <taxon>Vitrellaceae</taxon>
        <taxon>Vitrella</taxon>
    </lineage>
</organism>
<keyword evidence="2" id="KW-0677">Repeat</keyword>